<feature type="domain" description="eCIS core" evidence="2">
    <location>
        <begin position="300"/>
        <end position="374"/>
    </location>
</feature>
<name>A0A919W3A4_9ACTN</name>
<dbReference type="AlphaFoldDB" id="A0A919W3A4"/>
<dbReference type="InterPro" id="IPR025295">
    <property type="entry name" value="eCIS_core_dom"/>
</dbReference>
<dbReference type="Pfam" id="PF13699">
    <property type="entry name" value="eCIS_core"/>
    <property type="match status" value="1"/>
</dbReference>
<reference evidence="3 4" key="1">
    <citation type="submission" date="2021-03" db="EMBL/GenBank/DDBJ databases">
        <title>Whole genome shotgun sequence of Actinoplanes toevensis NBRC 105298.</title>
        <authorList>
            <person name="Komaki H."/>
            <person name="Tamura T."/>
        </authorList>
    </citation>
    <scope>NUCLEOTIDE SEQUENCE [LARGE SCALE GENOMIC DNA]</scope>
    <source>
        <strain evidence="3 4">NBRC 105298</strain>
    </source>
</reference>
<dbReference type="Proteomes" id="UP000677082">
    <property type="component" value="Unassembled WGS sequence"/>
</dbReference>
<protein>
    <recommendedName>
        <fullName evidence="2">eCIS core domain-containing protein</fullName>
    </recommendedName>
</protein>
<dbReference type="RefSeq" id="WP_213006253.1">
    <property type="nucleotide sequence ID" value="NZ_BOQN01000026.1"/>
</dbReference>
<comment type="caution">
    <text evidence="3">The sequence shown here is derived from an EMBL/GenBank/DDBJ whole genome shotgun (WGS) entry which is preliminary data.</text>
</comment>
<keyword evidence="4" id="KW-1185">Reference proteome</keyword>
<dbReference type="SUPFAM" id="SSF140453">
    <property type="entry name" value="EsxAB dimer-like"/>
    <property type="match status" value="1"/>
</dbReference>
<sequence length="404" mass="43472">MSDNPLVAEAHSSTTWYTGLGLVEDAAQISSGIHDNSWVDTTLGGVGGTLDVLTTVIDPLGSLVAWGVSWLMEHVKPLKEALDWLAGNADEIAAHAVTWRNVSTFTIEIHQQYADAVRTQVAEWIGAAGEAYRAHAAQQLEAVGGIATASGAISYAVEGAGLLVGLVRGIVRDLIAQFVATLAARLPQWLAEEGLTLGLATPVVVGEVAALVAKWVNKIQHFVRALLNSLRKLSGKLDDLTGVLDGLKQALRRLSRSDPVAETPDVPSSPHFFSKSPVRSNQDVLDNGPGTPMTLDNVHDVAGRMDIDLEDVDVVIISDPEEIRYLDYMDAGAYTPSELNGTQIRLGPASFADDDTLAATIAHEHTHVVQQRAGEHLDRPLRELEDEAYDSEIPALERFRNNPP</sequence>
<evidence type="ECO:0000313" key="4">
    <source>
        <dbReference type="Proteomes" id="UP000677082"/>
    </source>
</evidence>
<proteinExistence type="predicted"/>
<dbReference type="InterPro" id="IPR036689">
    <property type="entry name" value="ESAT-6-like_sf"/>
</dbReference>
<evidence type="ECO:0000259" key="2">
    <source>
        <dbReference type="Pfam" id="PF13699"/>
    </source>
</evidence>
<dbReference type="EMBL" id="BOQN01000026">
    <property type="protein sequence ID" value="GIM90320.1"/>
    <property type="molecule type" value="Genomic_DNA"/>
</dbReference>
<feature type="region of interest" description="Disordered" evidence="1">
    <location>
        <begin position="256"/>
        <end position="284"/>
    </location>
</feature>
<gene>
    <name evidence="3" type="ORF">Ato02nite_021130</name>
</gene>
<organism evidence="3 4">
    <name type="scientific">Paractinoplanes toevensis</name>
    <dbReference type="NCBI Taxonomy" id="571911"/>
    <lineage>
        <taxon>Bacteria</taxon>
        <taxon>Bacillati</taxon>
        <taxon>Actinomycetota</taxon>
        <taxon>Actinomycetes</taxon>
        <taxon>Micromonosporales</taxon>
        <taxon>Micromonosporaceae</taxon>
        <taxon>Paractinoplanes</taxon>
    </lineage>
</organism>
<evidence type="ECO:0000256" key="1">
    <source>
        <dbReference type="SAM" id="MobiDB-lite"/>
    </source>
</evidence>
<evidence type="ECO:0000313" key="3">
    <source>
        <dbReference type="EMBL" id="GIM90320.1"/>
    </source>
</evidence>
<accession>A0A919W3A4</accession>